<evidence type="ECO:0000256" key="1">
    <source>
        <dbReference type="SAM" id="Phobius"/>
    </source>
</evidence>
<evidence type="ECO:0000313" key="3">
    <source>
        <dbReference type="Proteomes" id="UP000308199"/>
    </source>
</evidence>
<keyword evidence="1" id="KW-0472">Membrane</keyword>
<accession>A0A4S4LIN2</accession>
<keyword evidence="1" id="KW-1133">Transmembrane helix</keyword>
<dbReference type="InterPro" id="IPR052786">
    <property type="entry name" value="Spore_wall_assembly"/>
</dbReference>
<dbReference type="PANTHER" id="PTHR34292">
    <property type="entry name" value="OUTER SPORE WALL PROTEIN LDS1"/>
    <property type="match status" value="1"/>
</dbReference>
<gene>
    <name evidence="2" type="ORF">EW145_g1794</name>
</gene>
<dbReference type="EMBL" id="SGPK01000054">
    <property type="protein sequence ID" value="THH09730.1"/>
    <property type="molecule type" value="Genomic_DNA"/>
</dbReference>
<dbReference type="PANTHER" id="PTHR34292:SF2">
    <property type="entry name" value="OUTER SPORE WALL PROTEIN LDS1"/>
    <property type="match status" value="1"/>
</dbReference>
<dbReference type="GO" id="GO:0005619">
    <property type="term" value="C:ascospore wall"/>
    <property type="evidence" value="ECO:0007669"/>
    <property type="project" value="TreeGrafter"/>
</dbReference>
<dbReference type="InterPro" id="IPR027417">
    <property type="entry name" value="P-loop_NTPase"/>
</dbReference>
<dbReference type="GO" id="GO:0005811">
    <property type="term" value="C:lipid droplet"/>
    <property type="evidence" value="ECO:0007669"/>
    <property type="project" value="TreeGrafter"/>
</dbReference>
<sequence>MSILCVSLHAQKSCCRQLSTKAADIEAAFRTPNAAAFLAAASSPESIPRLGGLPEVIVAGIGYLQAHSFAFDSFKIYFLEAEQILFAQAKKRQGRTRSLNFFRVGREPGSLIVVDAPGYGRRGRAEWGELWDHYIKTRAELRQICVLINAHHGVTDFDRAMLAALSAQLAESNGEGRKLVRVAIPSIQPVLTKLDLVEGTAEARAEVVRRIRNDLAELTPLAAPPVLCAMSANHSIGVEAMRRTMAEASGLCNSSVQHAPFSFPSLFSTMSSTTDASRSYLYPPLGVLYFTRHPSLWPPVLSRILPCLVLGVGVLVPMFIFTYIPQAAVLSVMNGPVGAFSAAALVCSESSIIINALSRVFLLDQALLDLFDATLVCESQESLVAKGRELKPGQKSEGTKRLGKMLTKPLQKFSPSNIIEYLIMLPLNLIPLIGTAIFLILQGRKAGPSYHLRYFQLKGFDNTQKDKFGTMAMAMNLVPLASIFFTFTSTVGAALWAAEIEKKARYPARTPNVLNVARRLTITPTAHIYSQNISGCFTFVYFPSTDGRTARAASAADFHMCCDGLLGTFITRVHQTHLIADHLGWFNTTDGTNGGQLRTIEDIMRAKGEKVSRGRLDAGGVVEYLE</sequence>
<keyword evidence="3" id="KW-1185">Reference proteome</keyword>
<dbReference type="OrthoDB" id="2107885at2759"/>
<feature type="transmembrane region" description="Helical" evidence="1">
    <location>
        <begin position="300"/>
        <end position="324"/>
    </location>
</feature>
<keyword evidence="1" id="KW-0812">Transmembrane</keyword>
<dbReference type="SUPFAM" id="SSF52540">
    <property type="entry name" value="P-loop containing nucleoside triphosphate hydrolases"/>
    <property type="match status" value="1"/>
</dbReference>
<dbReference type="Gene3D" id="3.40.50.300">
    <property type="entry name" value="P-loop containing nucleotide triphosphate hydrolases"/>
    <property type="match status" value="1"/>
</dbReference>
<dbReference type="AlphaFoldDB" id="A0A4S4LIN2"/>
<organism evidence="2 3">
    <name type="scientific">Phellinidium pouzarii</name>
    <dbReference type="NCBI Taxonomy" id="167371"/>
    <lineage>
        <taxon>Eukaryota</taxon>
        <taxon>Fungi</taxon>
        <taxon>Dikarya</taxon>
        <taxon>Basidiomycota</taxon>
        <taxon>Agaricomycotina</taxon>
        <taxon>Agaricomycetes</taxon>
        <taxon>Hymenochaetales</taxon>
        <taxon>Hymenochaetaceae</taxon>
        <taxon>Phellinidium</taxon>
    </lineage>
</organism>
<dbReference type="Proteomes" id="UP000308199">
    <property type="component" value="Unassembled WGS sequence"/>
</dbReference>
<evidence type="ECO:0000313" key="2">
    <source>
        <dbReference type="EMBL" id="THH09730.1"/>
    </source>
</evidence>
<name>A0A4S4LIN2_9AGAM</name>
<feature type="transmembrane region" description="Helical" evidence="1">
    <location>
        <begin position="418"/>
        <end position="441"/>
    </location>
</feature>
<reference evidence="2 3" key="1">
    <citation type="submission" date="2019-02" db="EMBL/GenBank/DDBJ databases">
        <title>Genome sequencing of the rare red list fungi Phellinidium pouzarii.</title>
        <authorList>
            <person name="Buettner E."/>
            <person name="Kellner H."/>
        </authorList>
    </citation>
    <scope>NUCLEOTIDE SEQUENCE [LARGE SCALE GENOMIC DNA]</scope>
    <source>
        <strain evidence="2 3">DSM 108285</strain>
    </source>
</reference>
<proteinExistence type="predicted"/>
<feature type="transmembrane region" description="Helical" evidence="1">
    <location>
        <begin position="477"/>
        <end position="498"/>
    </location>
</feature>
<protein>
    <submittedName>
        <fullName evidence="2">Uncharacterized protein</fullName>
    </submittedName>
</protein>
<comment type="caution">
    <text evidence="2">The sequence shown here is derived from an EMBL/GenBank/DDBJ whole genome shotgun (WGS) entry which is preliminary data.</text>
</comment>